<dbReference type="InterPro" id="IPR013083">
    <property type="entry name" value="Znf_RING/FYVE/PHD"/>
</dbReference>
<dbReference type="PANTHER" id="PTHR47156">
    <property type="entry name" value="PROTEIN CBG20824"/>
    <property type="match status" value="1"/>
</dbReference>
<dbReference type="PANTHER" id="PTHR47156:SF10">
    <property type="entry name" value="E3 UBIQUITIN-PROTEIN LIGASE TRIM-21-RELATED"/>
    <property type="match status" value="1"/>
</dbReference>
<feature type="non-terminal residue" evidence="6">
    <location>
        <position position="342"/>
    </location>
</feature>
<accession>A0AAV2QES6</accession>
<dbReference type="SUPFAM" id="SSF57850">
    <property type="entry name" value="RING/U-box"/>
    <property type="match status" value="1"/>
</dbReference>
<evidence type="ECO:0000256" key="1">
    <source>
        <dbReference type="ARBA" id="ARBA00022723"/>
    </source>
</evidence>
<evidence type="ECO:0000256" key="3">
    <source>
        <dbReference type="ARBA" id="ARBA00022833"/>
    </source>
</evidence>
<comment type="caution">
    <text evidence="6">The sequence shown here is derived from an EMBL/GenBank/DDBJ whole genome shotgun (WGS) entry which is preliminary data.</text>
</comment>
<reference evidence="6 7" key="1">
    <citation type="submission" date="2024-05" db="EMBL/GenBank/DDBJ databases">
        <authorList>
            <person name="Wallberg A."/>
        </authorList>
    </citation>
    <scope>NUCLEOTIDE SEQUENCE [LARGE SCALE GENOMIC DNA]</scope>
</reference>
<proteinExistence type="predicted"/>
<protein>
    <recommendedName>
        <fullName evidence="5">RING-type domain-containing protein</fullName>
    </recommendedName>
</protein>
<gene>
    <name evidence="6" type="ORF">MNOR_LOCUS11702</name>
</gene>
<dbReference type="Pfam" id="PF13445">
    <property type="entry name" value="zf-RING_UBOX"/>
    <property type="match status" value="1"/>
</dbReference>
<keyword evidence="1" id="KW-0479">Metal-binding</keyword>
<evidence type="ECO:0000259" key="5">
    <source>
        <dbReference type="PROSITE" id="PS50089"/>
    </source>
</evidence>
<evidence type="ECO:0000256" key="2">
    <source>
        <dbReference type="ARBA" id="ARBA00022771"/>
    </source>
</evidence>
<dbReference type="InterPro" id="IPR017907">
    <property type="entry name" value="Znf_RING_CS"/>
</dbReference>
<dbReference type="InterPro" id="IPR027370">
    <property type="entry name" value="Znf-RING_euk"/>
</dbReference>
<evidence type="ECO:0000313" key="6">
    <source>
        <dbReference type="EMBL" id="CAL4082114.1"/>
    </source>
</evidence>
<dbReference type="AlphaFoldDB" id="A0AAV2QES6"/>
<dbReference type="InterPro" id="IPR052667">
    <property type="entry name" value="E3_ubiquitin-ligase_RING"/>
</dbReference>
<dbReference type="PROSITE" id="PS50089">
    <property type="entry name" value="ZF_RING_2"/>
    <property type="match status" value="1"/>
</dbReference>
<dbReference type="GO" id="GO:0008270">
    <property type="term" value="F:zinc ion binding"/>
    <property type="evidence" value="ECO:0007669"/>
    <property type="project" value="UniProtKB-KW"/>
</dbReference>
<dbReference type="EMBL" id="CAXKWB010006215">
    <property type="protein sequence ID" value="CAL4082114.1"/>
    <property type="molecule type" value="Genomic_DNA"/>
</dbReference>
<dbReference type="InterPro" id="IPR001841">
    <property type="entry name" value="Znf_RING"/>
</dbReference>
<keyword evidence="2 4" id="KW-0863">Zinc-finger</keyword>
<dbReference type="Proteomes" id="UP001497623">
    <property type="component" value="Unassembled WGS sequence"/>
</dbReference>
<keyword evidence="3" id="KW-0862">Zinc</keyword>
<evidence type="ECO:0000313" key="7">
    <source>
        <dbReference type="Proteomes" id="UP001497623"/>
    </source>
</evidence>
<evidence type="ECO:0000256" key="4">
    <source>
        <dbReference type="PROSITE-ProRule" id="PRU00175"/>
    </source>
</evidence>
<organism evidence="6 7">
    <name type="scientific">Meganyctiphanes norvegica</name>
    <name type="common">Northern krill</name>
    <name type="synonym">Thysanopoda norvegica</name>
    <dbReference type="NCBI Taxonomy" id="48144"/>
    <lineage>
        <taxon>Eukaryota</taxon>
        <taxon>Metazoa</taxon>
        <taxon>Ecdysozoa</taxon>
        <taxon>Arthropoda</taxon>
        <taxon>Crustacea</taxon>
        <taxon>Multicrustacea</taxon>
        <taxon>Malacostraca</taxon>
        <taxon>Eumalacostraca</taxon>
        <taxon>Eucarida</taxon>
        <taxon>Euphausiacea</taxon>
        <taxon>Euphausiidae</taxon>
        <taxon>Meganyctiphanes</taxon>
    </lineage>
</organism>
<dbReference type="PROSITE" id="PS00518">
    <property type="entry name" value="ZF_RING_1"/>
    <property type="match status" value="1"/>
</dbReference>
<feature type="domain" description="RING-type" evidence="5">
    <location>
        <begin position="7"/>
        <end position="49"/>
    </location>
</feature>
<dbReference type="SMART" id="SM00184">
    <property type="entry name" value="RING"/>
    <property type="match status" value="1"/>
</dbReference>
<name>A0AAV2QES6_MEGNR</name>
<sequence>MDSDLCCPVCRDLFDDKTKSPRHLGCGHSLCSVCVAKLLRKKPLCPECRKRFSGNELNDCMINYPLLRLACSARRLEKDLTSDRSSEADTSQCQKNAGECTSHGCRLFFWCTHHCVWVCRDCLVLEHQRPPSGQCLVVAAVDAIDLLKKIQLEKIVSKFKDIESLKSHIEDDMKNTEGKIKRCNDLRIKFDEWEKLVISEIESSMDSYKKHLSNIGVSKTTLSKLKLEWNSALIFDNIVNMVKNTSDILDTVAENIAECKQMVEQSSCKSEIQDPTFFISDNKVGMTDKEATHIQMETIHLELTAAYLQIQGLKNQATAHSNVETILQEKIRNLECMNNDQQ</sequence>
<dbReference type="Gene3D" id="3.30.40.10">
    <property type="entry name" value="Zinc/RING finger domain, C3HC4 (zinc finger)"/>
    <property type="match status" value="1"/>
</dbReference>
<keyword evidence="7" id="KW-1185">Reference proteome</keyword>